<dbReference type="Gene3D" id="2.60.40.1610">
    <property type="entry name" value="Domain of unknown function DUF1254"/>
    <property type="match status" value="1"/>
</dbReference>
<keyword evidence="4" id="KW-1185">Reference proteome</keyword>
<evidence type="ECO:0000259" key="1">
    <source>
        <dbReference type="Pfam" id="PF06742"/>
    </source>
</evidence>
<dbReference type="PANTHER" id="PTHR36509:SF2">
    <property type="entry name" value="BLL3101 PROTEIN"/>
    <property type="match status" value="1"/>
</dbReference>
<dbReference type="AlphaFoldDB" id="A0A1I0CPK1"/>
<accession>A0A1I0CPK1</accession>
<dbReference type="Gene3D" id="2.60.120.600">
    <property type="entry name" value="Domain of unknown function DUF1214, C-terminal domain"/>
    <property type="match status" value="1"/>
</dbReference>
<proteinExistence type="predicted"/>
<dbReference type="PANTHER" id="PTHR36509">
    <property type="entry name" value="BLL3101 PROTEIN"/>
    <property type="match status" value="1"/>
</dbReference>
<dbReference type="InterPro" id="IPR010679">
    <property type="entry name" value="DUF1254"/>
</dbReference>
<dbReference type="Pfam" id="PF06742">
    <property type="entry name" value="DUF1214"/>
    <property type="match status" value="1"/>
</dbReference>
<dbReference type="RefSeq" id="WP_093516327.1">
    <property type="nucleotide sequence ID" value="NZ_FOIJ01000002.1"/>
</dbReference>
<reference evidence="4" key="1">
    <citation type="submission" date="2016-10" db="EMBL/GenBank/DDBJ databases">
        <authorList>
            <person name="Varghese N."/>
            <person name="Submissions S."/>
        </authorList>
    </citation>
    <scope>NUCLEOTIDE SEQUENCE [LARGE SCALE GENOMIC DNA]</scope>
    <source>
        <strain evidence="4">DSM 16858</strain>
    </source>
</reference>
<protein>
    <submittedName>
        <fullName evidence="3">Uncharacterized conserved protein</fullName>
    </submittedName>
</protein>
<dbReference type="InterPro" id="IPR037049">
    <property type="entry name" value="DUF1214_C_sf"/>
</dbReference>
<feature type="domain" description="DUF1254" evidence="2">
    <location>
        <begin position="49"/>
        <end position="185"/>
    </location>
</feature>
<evidence type="ECO:0000259" key="2">
    <source>
        <dbReference type="Pfam" id="PF06863"/>
    </source>
</evidence>
<organism evidence="3 4">
    <name type="scientific">Stigmatella erecta</name>
    <dbReference type="NCBI Taxonomy" id="83460"/>
    <lineage>
        <taxon>Bacteria</taxon>
        <taxon>Pseudomonadati</taxon>
        <taxon>Myxococcota</taxon>
        <taxon>Myxococcia</taxon>
        <taxon>Myxococcales</taxon>
        <taxon>Cystobacterineae</taxon>
        <taxon>Archangiaceae</taxon>
        <taxon>Stigmatella</taxon>
    </lineage>
</organism>
<feature type="domain" description="DUF1214" evidence="1">
    <location>
        <begin position="335"/>
        <end position="443"/>
    </location>
</feature>
<dbReference type="Pfam" id="PF06863">
    <property type="entry name" value="DUF1254"/>
    <property type="match status" value="1"/>
</dbReference>
<dbReference type="Proteomes" id="UP000199181">
    <property type="component" value="Unassembled WGS sequence"/>
</dbReference>
<dbReference type="EMBL" id="FOIJ01000002">
    <property type="protein sequence ID" value="SET21651.1"/>
    <property type="molecule type" value="Genomic_DNA"/>
</dbReference>
<dbReference type="SUPFAM" id="SSF160935">
    <property type="entry name" value="VPA0735-like"/>
    <property type="match status" value="1"/>
</dbReference>
<name>A0A1I0CPK1_9BACT</name>
<dbReference type="InterPro" id="IPR037050">
    <property type="entry name" value="DUF1254_sf"/>
</dbReference>
<dbReference type="InterPro" id="IPR010621">
    <property type="entry name" value="DUF1214"/>
</dbReference>
<sequence>MSAGLYETAYEIGCEGYTYLYPIVLMDVTRRQMTNVKEIDLATWRSPANVFMNNPRFPGPEDRTVVRPNFDTLYSSAWLDLVREPMVIKVPPADGRYYLLPMLDMWTDVFTCPGPRTTGTAAQQLVIVGPGWSGTINPALKLQRIDASTPYVWIIGRTQCDGSESGGASSYASVHEFQKGLEIIPYSAYAAGQPAPPPVGSDTDDISREEPLVLVEKMTPEEFFAYGADLLRQNPAHFNDYPILARLAQVGFVAGQPFDLNAAPAIVQKAFKKAVPDALARMKEKQTSLTPLTNGWTYANDLVGTYGTSYLRRAIVALIGLGANLPEDAIYPVAYNDVDADSKLTPLDSAKHYTLRFEANSLPPVNAFWSVTLYDEQGFQVPNSINRFSLGTRNNLAQDPSDGSVTVYVQRSMDETDSRRSNWLPAPQQGAFNLTMRLYSPKQEAVNADWHPPPIMRAE</sequence>
<gene>
    <name evidence="3" type="ORF">SAMN05443639_102205</name>
</gene>
<evidence type="ECO:0000313" key="4">
    <source>
        <dbReference type="Proteomes" id="UP000199181"/>
    </source>
</evidence>
<evidence type="ECO:0000313" key="3">
    <source>
        <dbReference type="EMBL" id="SET21651.1"/>
    </source>
</evidence>